<evidence type="ECO:0000256" key="1">
    <source>
        <dbReference type="SAM" id="MobiDB-lite"/>
    </source>
</evidence>
<feature type="transmembrane region" description="Helical" evidence="2">
    <location>
        <begin position="17"/>
        <end position="37"/>
    </location>
</feature>
<feature type="transmembrane region" description="Helical" evidence="2">
    <location>
        <begin position="44"/>
        <end position="65"/>
    </location>
</feature>
<reference evidence="3 4" key="1">
    <citation type="submission" date="2019-03" db="EMBL/GenBank/DDBJ databases">
        <title>Genomic Encyclopedia of Type Strains, Phase IV (KMG-IV): sequencing the most valuable type-strain genomes for metagenomic binning, comparative biology and taxonomic classification.</title>
        <authorList>
            <person name="Goeker M."/>
        </authorList>
    </citation>
    <scope>NUCLEOTIDE SEQUENCE [LARGE SCALE GENOMIC DNA]</scope>
    <source>
        <strain evidence="3 4">DSM 18401</strain>
    </source>
</reference>
<feature type="transmembrane region" description="Helical" evidence="2">
    <location>
        <begin position="85"/>
        <end position="103"/>
    </location>
</feature>
<comment type="caution">
    <text evidence="3">The sequence shown here is derived from an EMBL/GenBank/DDBJ whole genome shotgun (WGS) entry which is preliminary data.</text>
</comment>
<keyword evidence="4" id="KW-1185">Reference proteome</keyword>
<keyword evidence="2" id="KW-0812">Transmembrane</keyword>
<dbReference type="EMBL" id="SLVX01000016">
    <property type="protein sequence ID" value="TCN39919.1"/>
    <property type="molecule type" value="Genomic_DNA"/>
</dbReference>
<dbReference type="InterPro" id="IPR048041">
    <property type="entry name" value="VpsF-like"/>
</dbReference>
<evidence type="ECO:0000256" key="2">
    <source>
        <dbReference type="SAM" id="Phobius"/>
    </source>
</evidence>
<organism evidence="3 4">
    <name type="scientific">Shinella granuli</name>
    <dbReference type="NCBI Taxonomy" id="323621"/>
    <lineage>
        <taxon>Bacteria</taxon>
        <taxon>Pseudomonadati</taxon>
        <taxon>Pseudomonadota</taxon>
        <taxon>Alphaproteobacteria</taxon>
        <taxon>Hyphomicrobiales</taxon>
        <taxon>Rhizobiaceae</taxon>
        <taxon>Shinella</taxon>
    </lineage>
</organism>
<feature type="compositionally biased region" description="Basic residues" evidence="1">
    <location>
        <begin position="340"/>
        <end position="349"/>
    </location>
</feature>
<dbReference type="Proteomes" id="UP000295351">
    <property type="component" value="Unassembled WGS sequence"/>
</dbReference>
<feature type="transmembrane region" description="Helical" evidence="2">
    <location>
        <begin position="110"/>
        <end position="126"/>
    </location>
</feature>
<name>A0A4R2CLA1_SHIGR</name>
<proteinExistence type="predicted"/>
<feature type="transmembrane region" description="Helical" evidence="2">
    <location>
        <begin position="240"/>
        <end position="260"/>
    </location>
</feature>
<gene>
    <name evidence="3" type="ORF">EV665_1161</name>
</gene>
<sequence length="349" mass="38253">MLALIVYLGAVGRSGSVGFVIDTYVVAGFACMIMLTLPHDMRRLLGDITLAFLIASAVIGFFEAIAQDRLLPYPPIRDVFRPIGLTGHPLTLGAMSATAIGFVAATRWPLWVRLLAIFTLYVGAAISTARTAFVLASLELLLLLLFTRWSKLSKRTERRAKGIVLLLLIPLCAVLFVVLLGAGFMERFRGTLFDDSFMARVTIYRVFDYFSWSEIMMGVHIDQLMFVVNEKLDLEFIESAPVVLTMLFGLPAALVFTVALFRLFSRLIRGAAGSAQLGAAVFIIASLSNNTFTEKTSVVTAIFVLLLAYRRPLLPAPSEAPTHVTEQKRPAARASGAATARRKARTAQM</sequence>
<feature type="transmembrane region" description="Helical" evidence="2">
    <location>
        <begin position="132"/>
        <end position="150"/>
    </location>
</feature>
<dbReference type="RefSeq" id="WP_245507794.1">
    <property type="nucleotide sequence ID" value="NZ_BAABEI010000002.1"/>
</dbReference>
<dbReference type="AlphaFoldDB" id="A0A4R2CLA1"/>
<keyword evidence="2" id="KW-0472">Membrane</keyword>
<feature type="transmembrane region" description="Helical" evidence="2">
    <location>
        <begin position="162"/>
        <end position="185"/>
    </location>
</feature>
<dbReference type="NCBIfam" id="NF038256">
    <property type="entry name" value="exopoly_VpsF"/>
    <property type="match status" value="1"/>
</dbReference>
<evidence type="ECO:0000313" key="4">
    <source>
        <dbReference type="Proteomes" id="UP000295351"/>
    </source>
</evidence>
<feature type="region of interest" description="Disordered" evidence="1">
    <location>
        <begin position="318"/>
        <end position="349"/>
    </location>
</feature>
<protein>
    <recommendedName>
        <fullName evidence="5">O-antigen ligase-like membrane protein</fullName>
    </recommendedName>
</protein>
<evidence type="ECO:0008006" key="5">
    <source>
        <dbReference type="Google" id="ProtNLM"/>
    </source>
</evidence>
<keyword evidence="2" id="KW-1133">Transmembrane helix</keyword>
<accession>A0A4R2CLA1</accession>
<evidence type="ECO:0000313" key="3">
    <source>
        <dbReference type="EMBL" id="TCN39919.1"/>
    </source>
</evidence>